<dbReference type="Proteomes" id="UP000663852">
    <property type="component" value="Unassembled WGS sequence"/>
</dbReference>
<evidence type="ECO:0000256" key="1">
    <source>
        <dbReference type="ARBA" id="ARBA00001911"/>
    </source>
</evidence>
<dbReference type="Gene3D" id="3.40.50.10730">
    <property type="entry name" value="Urocanase like domains"/>
    <property type="match status" value="1"/>
</dbReference>
<dbReference type="PROSITE" id="PS01233">
    <property type="entry name" value="UROCANASE"/>
    <property type="match status" value="1"/>
</dbReference>
<dbReference type="NCBIfam" id="NF003820">
    <property type="entry name" value="PRK05414.1"/>
    <property type="match status" value="1"/>
</dbReference>
<comment type="catalytic activity">
    <reaction evidence="9">
        <text>4-imidazolone-5-propanoate = trans-urocanate + H2O</text>
        <dbReference type="Rhea" id="RHEA:13101"/>
        <dbReference type="ChEBI" id="CHEBI:15377"/>
        <dbReference type="ChEBI" id="CHEBI:17771"/>
        <dbReference type="ChEBI" id="CHEBI:77893"/>
        <dbReference type="EC" id="4.2.1.49"/>
    </reaction>
</comment>
<protein>
    <recommendedName>
        <fullName evidence="4">urocanate hydratase</fullName>
        <ecNumber evidence="4">4.2.1.49</ecNumber>
    </recommendedName>
    <alternativeName>
        <fullName evidence="8">Imidazolonepropionate hydrolase</fullName>
    </alternativeName>
</protein>
<dbReference type="HAMAP" id="MF_00577">
    <property type="entry name" value="HutU"/>
    <property type="match status" value="1"/>
</dbReference>
<evidence type="ECO:0000256" key="5">
    <source>
        <dbReference type="ARBA" id="ARBA00022808"/>
    </source>
</evidence>
<dbReference type="Pfam" id="PF01175">
    <property type="entry name" value="Urocanase"/>
    <property type="match status" value="1"/>
</dbReference>
<dbReference type="OrthoDB" id="194468at2759"/>
<dbReference type="Pfam" id="PF17391">
    <property type="entry name" value="Urocanase_N"/>
    <property type="match status" value="1"/>
</dbReference>
<dbReference type="PIRSF" id="PIRSF001423">
    <property type="entry name" value="Urocanate_hydrat"/>
    <property type="match status" value="1"/>
</dbReference>
<dbReference type="GO" id="GO:0016153">
    <property type="term" value="F:urocanate hydratase activity"/>
    <property type="evidence" value="ECO:0007669"/>
    <property type="project" value="UniProtKB-EC"/>
</dbReference>
<evidence type="ECO:0000256" key="3">
    <source>
        <dbReference type="ARBA" id="ARBA00007578"/>
    </source>
</evidence>
<dbReference type="InterPro" id="IPR023637">
    <property type="entry name" value="Urocanase-like"/>
</dbReference>
<feature type="domain" description="Urocanase N-terminal" evidence="11">
    <location>
        <begin position="98"/>
        <end position="225"/>
    </location>
</feature>
<evidence type="ECO:0000313" key="14">
    <source>
        <dbReference type="Proteomes" id="UP000663852"/>
    </source>
</evidence>
<dbReference type="PANTHER" id="PTHR12216:SF3">
    <property type="entry name" value="UROCANATE HYDRATASE"/>
    <property type="match status" value="1"/>
</dbReference>
<keyword evidence="5" id="KW-0369">Histidine metabolism</keyword>
<evidence type="ECO:0000256" key="6">
    <source>
        <dbReference type="ARBA" id="ARBA00023027"/>
    </source>
</evidence>
<evidence type="ECO:0000259" key="12">
    <source>
        <dbReference type="Pfam" id="PF17392"/>
    </source>
</evidence>
<dbReference type="UniPathway" id="UPA00379">
    <property type="reaction ID" value="UER00550"/>
</dbReference>
<dbReference type="GO" id="GO:0019557">
    <property type="term" value="P:L-histidine catabolic process to glutamate and formate"/>
    <property type="evidence" value="ECO:0007669"/>
    <property type="project" value="UniProtKB-UniPathway"/>
</dbReference>
<dbReference type="InterPro" id="IPR035401">
    <property type="entry name" value="Urocanase_C"/>
</dbReference>
<reference evidence="13" key="1">
    <citation type="submission" date="2021-02" db="EMBL/GenBank/DDBJ databases">
        <authorList>
            <person name="Nowell W R."/>
        </authorList>
    </citation>
    <scope>NUCLEOTIDE SEQUENCE</scope>
</reference>
<evidence type="ECO:0000256" key="8">
    <source>
        <dbReference type="ARBA" id="ARBA00031640"/>
    </source>
</evidence>
<comment type="similarity">
    <text evidence="3">Belongs to the urocanase family.</text>
</comment>
<comment type="cofactor">
    <cofactor evidence="1">
        <name>NAD(+)</name>
        <dbReference type="ChEBI" id="CHEBI:57540"/>
    </cofactor>
</comment>
<dbReference type="EC" id="4.2.1.49" evidence="4"/>
<feature type="domain" description="Urocanase C-terminal" evidence="12">
    <location>
        <begin position="451"/>
        <end position="659"/>
    </location>
</feature>
<dbReference type="GO" id="GO:0019556">
    <property type="term" value="P:L-histidine catabolic process to glutamate and formamide"/>
    <property type="evidence" value="ECO:0007669"/>
    <property type="project" value="UniProtKB-UniPathway"/>
</dbReference>
<feature type="domain" description="Urocanase Rossmann-like" evidence="10">
    <location>
        <begin position="228"/>
        <end position="448"/>
    </location>
</feature>
<dbReference type="AlphaFoldDB" id="A0A813YC00"/>
<accession>A0A813YC00</accession>
<evidence type="ECO:0000259" key="11">
    <source>
        <dbReference type="Pfam" id="PF17391"/>
    </source>
</evidence>
<evidence type="ECO:0000259" key="10">
    <source>
        <dbReference type="Pfam" id="PF01175"/>
    </source>
</evidence>
<dbReference type="InterPro" id="IPR038364">
    <property type="entry name" value="Urocanase_central_sf"/>
</dbReference>
<dbReference type="Pfam" id="PF17392">
    <property type="entry name" value="Urocanase_C"/>
    <property type="match status" value="1"/>
</dbReference>
<evidence type="ECO:0000256" key="2">
    <source>
        <dbReference type="ARBA" id="ARBA00004794"/>
    </source>
</evidence>
<comment type="caution">
    <text evidence="13">The sequence shown here is derived from an EMBL/GenBank/DDBJ whole genome shotgun (WGS) entry which is preliminary data.</text>
</comment>
<dbReference type="PANTHER" id="PTHR12216">
    <property type="entry name" value="UROCANATE HYDRATASE"/>
    <property type="match status" value="1"/>
</dbReference>
<evidence type="ECO:0000256" key="4">
    <source>
        <dbReference type="ARBA" id="ARBA00011992"/>
    </source>
</evidence>
<dbReference type="InterPro" id="IPR055351">
    <property type="entry name" value="Urocanase"/>
</dbReference>
<dbReference type="SUPFAM" id="SSF111326">
    <property type="entry name" value="Urocanase"/>
    <property type="match status" value="1"/>
</dbReference>
<name>A0A813YC00_ADIRI</name>
<keyword evidence="7" id="KW-0456">Lyase</keyword>
<evidence type="ECO:0000256" key="7">
    <source>
        <dbReference type="ARBA" id="ARBA00023239"/>
    </source>
</evidence>
<dbReference type="InterPro" id="IPR023636">
    <property type="entry name" value="Urocanase_CS"/>
</dbReference>
<organism evidence="13 14">
    <name type="scientific">Adineta ricciae</name>
    <name type="common">Rotifer</name>
    <dbReference type="NCBI Taxonomy" id="249248"/>
    <lineage>
        <taxon>Eukaryota</taxon>
        <taxon>Metazoa</taxon>
        <taxon>Spiralia</taxon>
        <taxon>Gnathifera</taxon>
        <taxon>Rotifera</taxon>
        <taxon>Eurotatoria</taxon>
        <taxon>Bdelloidea</taxon>
        <taxon>Adinetida</taxon>
        <taxon>Adinetidae</taxon>
        <taxon>Adineta</taxon>
    </lineage>
</organism>
<dbReference type="InterPro" id="IPR036190">
    <property type="entry name" value="Urocanase_sf"/>
</dbReference>
<dbReference type="InterPro" id="IPR035085">
    <property type="entry name" value="Urocanase_Rossmann-like"/>
</dbReference>
<dbReference type="FunFam" id="3.40.1770.10:FF:000002">
    <property type="entry name" value="Urocanate hydratase 1"/>
    <property type="match status" value="1"/>
</dbReference>
<comment type="pathway">
    <text evidence="2">Amino-acid degradation; L-histidine degradation into L-glutamate; N-formimidoyl-L-glutamate from L-histidine: step 2/3.</text>
</comment>
<gene>
    <name evidence="13" type="ORF">EDS130_LOCUS8844</name>
</gene>
<proteinExistence type="inferred from homology"/>
<dbReference type="FunFam" id="3.40.50.10730:FF:000002">
    <property type="entry name" value="Urocanate hydratase 1"/>
    <property type="match status" value="1"/>
</dbReference>
<dbReference type="EMBL" id="CAJNOJ010000029">
    <property type="protein sequence ID" value="CAF0882108.1"/>
    <property type="molecule type" value="Genomic_DNA"/>
</dbReference>
<evidence type="ECO:0000256" key="9">
    <source>
        <dbReference type="ARBA" id="ARBA00047623"/>
    </source>
</evidence>
<dbReference type="Gene3D" id="3.40.1770.10">
    <property type="entry name" value="Urocanase superfamily"/>
    <property type="match status" value="2"/>
</dbReference>
<evidence type="ECO:0000313" key="13">
    <source>
        <dbReference type="EMBL" id="CAF0882108.1"/>
    </source>
</evidence>
<dbReference type="InterPro" id="IPR035400">
    <property type="entry name" value="Urocanase_N"/>
</dbReference>
<sequence length="686" mass="76825">MHKRCVLFAQMASEILRKLCAGLPLDPLPPPKKSRSTDVPHAPYRKSSLSNEERKLAIKNALRYFPAKVQVHLVDEFKYELDTYGHIYMYRFQPDIDMRAYPIDEYTCKCKAAAAIMLMIMNNLDKRVAQFPDELVTYGGNGQIFSNWAQFLLVMNYLSIMTDEQVLVMYSGHPMGLFPTRTEFSPRVVITNGLVIPNYSSISDYERMFALGCTMYGQMTAGSYCYIGPQGIVHGTFITIMNAVRKKFDSNDLGGKVFVSSGMGGMSGAQPKACQLLGCVGVIAEVSEDAAKKRHAQGWCQELIYDLNQLIDRIRVCREKKLSTSIGYVGNVVDLWERLAQEEDNLVDLGSDQTSCHDPYIGGYYPVQLSYDEARRCMKSDPEKFKELVHESIRRQIAAIDKLHERGMYFFDYGNAFLLTAKRAGAPVGGSGEQHCIRFKYPSYVQDIMGDIFSLGFGPFRWVCASGLESDLQQTDKIAGDVIEKLMLAENTPTNVLEQYDNNLKWIRQANEAKLVVGSQARILYSDQIGRINIGLAFNQAIREGRLKGPVILSRDHHDVSGTDSPFRETSNVEDGSAFCADMSVQNIIGDAFRGATWVALHNGGGVGFGEVMNGGFGMFLDGSTKSDENIRQMLYWDVINGVSRRSWSGNKNARQTVERAMGKESKLKVTLPNDITKECLKKLSM</sequence>
<keyword evidence="6" id="KW-0520">NAD</keyword>